<dbReference type="PANTHER" id="PTHR37419">
    <property type="entry name" value="SERINE/THREONINE-PROTEIN KINASE TOXIN HIPA"/>
    <property type="match status" value="1"/>
</dbReference>
<dbReference type="Pfam" id="PF13657">
    <property type="entry name" value="Couple_hipA"/>
    <property type="match status" value="1"/>
</dbReference>
<protein>
    <submittedName>
        <fullName evidence="6">HipA domain-containing protein</fullName>
    </submittedName>
</protein>
<keyword evidence="7" id="KW-1185">Reference proteome</keyword>
<dbReference type="RefSeq" id="WP_189499381.1">
    <property type="nucleotide sequence ID" value="NZ_BMZT01000016.1"/>
</dbReference>
<evidence type="ECO:0000256" key="3">
    <source>
        <dbReference type="ARBA" id="ARBA00022777"/>
    </source>
</evidence>
<name>A0ABV6SY18_9GAMM</name>
<dbReference type="InterPro" id="IPR012893">
    <property type="entry name" value="HipA-like_C"/>
</dbReference>
<keyword evidence="3" id="KW-0418">Kinase</keyword>
<accession>A0ABV6SY18</accession>
<proteinExistence type="inferred from homology"/>
<dbReference type="Pfam" id="PF07804">
    <property type="entry name" value="HipA_C"/>
    <property type="match status" value="1"/>
</dbReference>
<feature type="domain" description="HipA N-terminal subdomain 1" evidence="5">
    <location>
        <begin position="10"/>
        <end position="109"/>
    </location>
</feature>
<evidence type="ECO:0000256" key="2">
    <source>
        <dbReference type="ARBA" id="ARBA00022679"/>
    </source>
</evidence>
<comment type="caution">
    <text evidence="6">The sequence shown here is derived from an EMBL/GenBank/DDBJ whole genome shotgun (WGS) entry which is preliminary data.</text>
</comment>
<evidence type="ECO:0000313" key="7">
    <source>
        <dbReference type="Proteomes" id="UP001589898"/>
    </source>
</evidence>
<comment type="similarity">
    <text evidence="1">Belongs to the HipA Ser/Thr kinase family.</text>
</comment>
<dbReference type="NCBIfam" id="TIGR03071">
    <property type="entry name" value="couple_hipA"/>
    <property type="match status" value="1"/>
</dbReference>
<reference evidence="6 7" key="1">
    <citation type="submission" date="2024-09" db="EMBL/GenBank/DDBJ databases">
        <authorList>
            <person name="Sun Q."/>
            <person name="Mori K."/>
        </authorList>
    </citation>
    <scope>NUCLEOTIDE SEQUENCE [LARGE SCALE GENOMIC DNA]</scope>
    <source>
        <strain evidence="6 7">KCTC 52403</strain>
    </source>
</reference>
<evidence type="ECO:0000256" key="1">
    <source>
        <dbReference type="ARBA" id="ARBA00010164"/>
    </source>
</evidence>
<dbReference type="Gene3D" id="1.10.1070.20">
    <property type="match status" value="1"/>
</dbReference>
<keyword evidence="2" id="KW-0808">Transferase</keyword>
<dbReference type="InterPro" id="IPR017508">
    <property type="entry name" value="HipA_N1"/>
</dbReference>
<dbReference type="InterPro" id="IPR052028">
    <property type="entry name" value="HipA_Ser/Thr_kinase"/>
</dbReference>
<dbReference type="EMBL" id="JBHLTF010000023">
    <property type="protein sequence ID" value="MFC0717121.1"/>
    <property type="molecule type" value="Genomic_DNA"/>
</dbReference>
<dbReference type="Proteomes" id="UP001589898">
    <property type="component" value="Unassembled WGS sequence"/>
</dbReference>
<feature type="domain" description="HipA-like C-terminal" evidence="4">
    <location>
        <begin position="149"/>
        <end position="381"/>
    </location>
</feature>
<gene>
    <name evidence="6" type="ORF">ACFFFU_05080</name>
</gene>
<evidence type="ECO:0000313" key="6">
    <source>
        <dbReference type="EMBL" id="MFC0717121.1"/>
    </source>
</evidence>
<sequence>MPAPPSPRRLDVWLDARKVGELREQGNLWTFAYEPEWQASGFDLSPALRRADGEIVDGASLRPVQWFFDNLLPEGGARRLLAREASLDPADAFGLLQHYGHESAGALTLLAPGQALPDARLEPLPDEVLSERIRALPRQALSQGAPKRMSLAGAQHKLAVVLHQERLWEPVGRAASTHILKPDHERVDEYPHSAANEWFCMRLAAACGLPVPAVEFRHVPEPLYLVRRFDREGEGLAARRLYALDACQVLSLDAVFKYREATAERLVELVSLCRRPAATRLALLRWQIFNLLIGNGDAHLKNLSFLPAPGTEGMELAPHYDLLSTAVYRAPDWSGAELVIPMGTARTFGQVRRADIVAFGAALGVPERTTLRQLEQVAGSMRGHARALVEAYEAGGYGTPWAGEARLLRQIAWGVVEDALGQLGF</sequence>
<evidence type="ECO:0000259" key="5">
    <source>
        <dbReference type="Pfam" id="PF13657"/>
    </source>
</evidence>
<dbReference type="PANTHER" id="PTHR37419:SF1">
    <property type="entry name" value="SERINE_THREONINE-PROTEIN KINASE TOXIN HIPA"/>
    <property type="match status" value="1"/>
</dbReference>
<evidence type="ECO:0000259" key="4">
    <source>
        <dbReference type="Pfam" id="PF07804"/>
    </source>
</evidence>
<organism evidence="6 7">
    <name type="scientific">Luteimonas padinae</name>
    <dbReference type="NCBI Taxonomy" id="1714359"/>
    <lineage>
        <taxon>Bacteria</taxon>
        <taxon>Pseudomonadati</taxon>
        <taxon>Pseudomonadota</taxon>
        <taxon>Gammaproteobacteria</taxon>
        <taxon>Lysobacterales</taxon>
        <taxon>Lysobacteraceae</taxon>
        <taxon>Luteimonas</taxon>
    </lineage>
</organism>